<keyword evidence="1" id="KW-0812">Transmembrane</keyword>
<dbReference type="EMBL" id="HF583687">
    <property type="protein sequence ID" value="CCQ43184.1"/>
    <property type="molecule type" value="Genomic_DNA"/>
</dbReference>
<dbReference type="AlphaFoldDB" id="L8E7R5"/>
<dbReference type="ChiTaRS" id="REG3A">
    <property type="organism name" value="human"/>
</dbReference>
<organism evidence="2">
    <name type="scientific">Homo sapiens</name>
    <name type="common">Human</name>
    <dbReference type="NCBI Taxonomy" id="9606"/>
    <lineage>
        <taxon>Eukaryota</taxon>
        <taxon>Metazoa</taxon>
        <taxon>Chordata</taxon>
        <taxon>Craniata</taxon>
        <taxon>Vertebrata</taxon>
        <taxon>Euteleostomi</taxon>
        <taxon>Mammalia</taxon>
        <taxon>Eutheria</taxon>
        <taxon>Euarchontoglires</taxon>
        <taxon>Primates</taxon>
        <taxon>Haplorrhini</taxon>
        <taxon>Catarrhini</taxon>
        <taxon>Hominidae</taxon>
        <taxon>Homo</taxon>
    </lineage>
</organism>
<name>L8E7R5_HUMAN</name>
<keyword evidence="1" id="KW-0472">Membrane</keyword>
<gene>
    <name evidence="2" type="primary">REG3A</name>
</gene>
<evidence type="ECO:0000256" key="1">
    <source>
        <dbReference type="SAM" id="Phobius"/>
    </source>
</evidence>
<protein>
    <submittedName>
        <fullName evidence="2">Alternative protein REG3A</fullName>
    </submittedName>
</protein>
<accession>L8E7R5</accession>
<sequence>MSASSLTSAGGKSAACVWCATHHGHETSVRTHPGREYSLNSPNLTTSFLSFFCFFLPAVISVSSFCHTA</sequence>
<evidence type="ECO:0000313" key="2">
    <source>
        <dbReference type="EMBL" id="CCQ43184.1"/>
    </source>
</evidence>
<reference evidence="2" key="1">
    <citation type="journal article" date="2013" name="PLoS ONE">
        <title>Direct detection of alternative open reading frames translation products in human significantly expands the proteome.</title>
        <authorList>
            <person name="Vanderperre B."/>
            <person name="Lucier J.-F."/>
            <person name="Motard J."/>
            <person name="Tremblay G."/>
            <person name="Vanderperre S."/>
            <person name="Wisztorski M."/>
            <person name="Salzet M."/>
            <person name="Boisvert F.-M."/>
            <person name="Roucou X."/>
        </authorList>
    </citation>
    <scope>NUCLEOTIDE SEQUENCE</scope>
</reference>
<proteinExistence type="predicted"/>
<dbReference type="OrthoDB" id="418245at2759"/>
<keyword evidence="1" id="KW-1133">Transmembrane helix</keyword>
<feature type="transmembrane region" description="Helical" evidence="1">
    <location>
        <begin position="48"/>
        <end position="66"/>
    </location>
</feature>